<dbReference type="CDD" id="cd06580">
    <property type="entry name" value="TM_PBP1_transp_TpRbsC_like"/>
    <property type="match status" value="1"/>
</dbReference>
<dbReference type="PANTHER" id="PTHR47089">
    <property type="entry name" value="ABC TRANSPORTER, PERMEASE PROTEIN"/>
    <property type="match status" value="1"/>
</dbReference>
<evidence type="ECO:0000313" key="8">
    <source>
        <dbReference type="Proteomes" id="UP000490821"/>
    </source>
</evidence>
<dbReference type="GO" id="GO:0005886">
    <property type="term" value="C:plasma membrane"/>
    <property type="evidence" value="ECO:0007669"/>
    <property type="project" value="UniProtKB-SubCell"/>
</dbReference>
<feature type="transmembrane region" description="Helical" evidence="6">
    <location>
        <begin position="89"/>
        <end position="106"/>
    </location>
</feature>
<proteinExistence type="predicted"/>
<comment type="subcellular location">
    <subcellularLocation>
        <location evidence="1">Cell membrane</location>
        <topology evidence="1">Multi-pass membrane protein</topology>
    </subcellularLocation>
</comment>
<dbReference type="GO" id="GO:0022857">
    <property type="term" value="F:transmembrane transporter activity"/>
    <property type="evidence" value="ECO:0007669"/>
    <property type="project" value="InterPro"/>
</dbReference>
<reference evidence="7 8" key="1">
    <citation type="journal article" date="2020" name="Microbiome">
        <title>Single-cell genomics of uncultured bacteria reveals dietary fiber responders in the mouse gut microbiota.</title>
        <authorList>
            <person name="Chijiiwa R."/>
            <person name="Hosokawa M."/>
            <person name="Kogawa M."/>
            <person name="Nishikawa Y."/>
            <person name="Ide K."/>
            <person name="Sakanashi C."/>
            <person name="Takahashi K."/>
            <person name="Takeyama H."/>
        </authorList>
    </citation>
    <scope>NUCLEOTIDE SEQUENCE [LARGE SCALE GENOMIC DNA]</scope>
    <source>
        <strain evidence="7">IMSAGC_017</strain>
    </source>
</reference>
<dbReference type="EMBL" id="BLMI01000049">
    <property type="protein sequence ID" value="GFI40429.1"/>
    <property type="molecule type" value="Genomic_DNA"/>
</dbReference>
<evidence type="ECO:0000256" key="4">
    <source>
        <dbReference type="ARBA" id="ARBA00022989"/>
    </source>
</evidence>
<dbReference type="Proteomes" id="UP000490821">
    <property type="component" value="Unassembled WGS sequence"/>
</dbReference>
<feature type="transmembrane region" description="Helical" evidence="6">
    <location>
        <begin position="244"/>
        <end position="266"/>
    </location>
</feature>
<evidence type="ECO:0000256" key="3">
    <source>
        <dbReference type="ARBA" id="ARBA00022692"/>
    </source>
</evidence>
<accession>A0A829Z8Z6</accession>
<organism evidence="7 8">
    <name type="scientific">Thomasclavelia cocleata</name>
    <dbReference type="NCBI Taxonomy" id="69824"/>
    <lineage>
        <taxon>Bacteria</taxon>
        <taxon>Bacillati</taxon>
        <taxon>Bacillota</taxon>
        <taxon>Erysipelotrichia</taxon>
        <taxon>Erysipelotrichales</taxon>
        <taxon>Coprobacillaceae</taxon>
        <taxon>Thomasclavelia</taxon>
    </lineage>
</organism>
<feature type="transmembrane region" description="Helical" evidence="6">
    <location>
        <begin position="12"/>
        <end position="38"/>
    </location>
</feature>
<feature type="transmembrane region" description="Helical" evidence="6">
    <location>
        <begin position="59"/>
        <end position="77"/>
    </location>
</feature>
<feature type="transmembrane region" description="Helical" evidence="6">
    <location>
        <begin position="287"/>
        <end position="308"/>
    </location>
</feature>
<dbReference type="AlphaFoldDB" id="A0A829Z8Z6"/>
<protein>
    <recommendedName>
        <fullName evidence="9">Nucleoside ABC transporter membrane protein</fullName>
    </recommendedName>
</protein>
<dbReference type="InterPro" id="IPR001851">
    <property type="entry name" value="ABC_transp_permease"/>
</dbReference>
<evidence type="ECO:0000256" key="2">
    <source>
        <dbReference type="ARBA" id="ARBA00022475"/>
    </source>
</evidence>
<sequence length="357" mass="38475">MMKNKEWFKSFISSLIAISCGLIFGLLIMFLVVPSNALEGFSILLRGGFYRGIKSIGEVLYLSVPIMMTGLSVAFAFKCGLFNIGTPGQYIIGAFVSMFAAFNLTFIPDSIRWLFATLAGGVAGALWASIPGILKAYRNVNEVISGIMMNYIGMLIVIEGVKQYMYNSTGAESYSISKSLAVPNLGLDKIFRGSSINIGTFIAIGVCIIAYVIMNKTTYGYELKAAGYNSNASKYAGMNEKKSIILSMIIAGFFAGLGGALVYLAGTGRTISTAEVLAAEGFNGISVALLGFNNPLGVIFAALFIAYINLGGNYVQAVNIAVEIIDIIVAAIIYFSSFTLFIRLFLEKKRRYKRGGK</sequence>
<dbReference type="PROSITE" id="PS51257">
    <property type="entry name" value="PROKAR_LIPOPROTEIN"/>
    <property type="match status" value="1"/>
</dbReference>
<comment type="caution">
    <text evidence="7">The sequence shown here is derived from an EMBL/GenBank/DDBJ whole genome shotgun (WGS) entry which is preliminary data.</text>
</comment>
<evidence type="ECO:0000256" key="5">
    <source>
        <dbReference type="ARBA" id="ARBA00023136"/>
    </source>
</evidence>
<keyword evidence="3 6" id="KW-0812">Transmembrane</keyword>
<name>A0A829Z8Z6_9FIRM</name>
<evidence type="ECO:0000313" key="7">
    <source>
        <dbReference type="EMBL" id="GFI40429.1"/>
    </source>
</evidence>
<feature type="transmembrane region" description="Helical" evidence="6">
    <location>
        <begin position="113"/>
        <end position="134"/>
    </location>
</feature>
<dbReference type="PANTHER" id="PTHR47089:SF1">
    <property type="entry name" value="GUANOSINE ABC TRANSPORTER PERMEASE PROTEIN NUPP"/>
    <property type="match status" value="1"/>
</dbReference>
<keyword evidence="4 6" id="KW-1133">Transmembrane helix</keyword>
<dbReference type="Pfam" id="PF02653">
    <property type="entry name" value="BPD_transp_2"/>
    <property type="match status" value="1"/>
</dbReference>
<evidence type="ECO:0000256" key="6">
    <source>
        <dbReference type="SAM" id="Phobius"/>
    </source>
</evidence>
<feature type="transmembrane region" description="Helical" evidence="6">
    <location>
        <begin position="196"/>
        <end position="214"/>
    </location>
</feature>
<keyword evidence="5 6" id="KW-0472">Membrane</keyword>
<feature type="transmembrane region" description="Helical" evidence="6">
    <location>
        <begin position="320"/>
        <end position="346"/>
    </location>
</feature>
<evidence type="ECO:0008006" key="9">
    <source>
        <dbReference type="Google" id="ProtNLM"/>
    </source>
</evidence>
<gene>
    <name evidence="7" type="ORF">IMSAGC017_00461</name>
</gene>
<evidence type="ECO:0000256" key="1">
    <source>
        <dbReference type="ARBA" id="ARBA00004651"/>
    </source>
</evidence>
<keyword evidence="2" id="KW-1003">Cell membrane</keyword>